<dbReference type="SUPFAM" id="SSF46689">
    <property type="entry name" value="Homeodomain-like"/>
    <property type="match status" value="1"/>
</dbReference>
<proteinExistence type="predicted"/>
<protein>
    <submittedName>
        <fullName evidence="2">Terminase</fullName>
    </submittedName>
</protein>
<dbReference type="RefSeq" id="WP_274261896.1">
    <property type="nucleotide sequence ID" value="NZ_CP117884.1"/>
</dbReference>
<dbReference type="InterPro" id="IPR009057">
    <property type="entry name" value="Homeodomain-like_sf"/>
</dbReference>
<sequence length="227" mass="25621">MAKGKYQQWLTEEGLTKLAGWARQGLTDEQIAHNMGITPRTLYKWKTAHGQIGQALIKEKEVVDFEVENALFKRAIGASYTVDKTYTLIEIDPETLALNRKKYSNQYKLDHPEATEEEIKDTTIEHIPAQQKIQTAEYVKQQPADVTAQQFWLRNRKPKQYRDQSFASLNEAQAEKAKQDARKARAEADMAEAKAKAYRKPDGEAGGLNAILAAIDTSAEEAKHGDD</sequence>
<dbReference type="Proteomes" id="UP001220377">
    <property type="component" value="Chromosome"/>
</dbReference>
<feature type="coiled-coil region" evidence="1">
    <location>
        <begin position="167"/>
        <end position="196"/>
    </location>
</feature>
<keyword evidence="1" id="KW-0175">Coiled coil</keyword>
<organism evidence="2 3">
    <name type="scientific">Lacticaseibacillus pabuli</name>
    <dbReference type="NCBI Taxonomy" id="3025672"/>
    <lineage>
        <taxon>Bacteria</taxon>
        <taxon>Bacillati</taxon>
        <taxon>Bacillota</taxon>
        <taxon>Bacilli</taxon>
        <taxon>Lactobacillales</taxon>
        <taxon>Lactobacillaceae</taxon>
        <taxon>Lacticaseibacillus</taxon>
    </lineage>
</organism>
<evidence type="ECO:0000256" key="1">
    <source>
        <dbReference type="SAM" id="Coils"/>
    </source>
</evidence>
<gene>
    <name evidence="2" type="ORF">PQ472_05135</name>
</gene>
<name>A0ABY7WV00_9LACO</name>
<evidence type="ECO:0000313" key="2">
    <source>
        <dbReference type="EMBL" id="WDF83621.1"/>
    </source>
</evidence>
<accession>A0ABY7WV00</accession>
<evidence type="ECO:0000313" key="3">
    <source>
        <dbReference type="Proteomes" id="UP001220377"/>
    </source>
</evidence>
<dbReference type="EMBL" id="CP117884">
    <property type="protein sequence ID" value="WDF83621.1"/>
    <property type="molecule type" value="Genomic_DNA"/>
</dbReference>
<keyword evidence="3" id="KW-1185">Reference proteome</keyword>
<reference evidence="2 3" key="1">
    <citation type="submission" date="2023-02" db="EMBL/GenBank/DDBJ databases">
        <title>Genome sequence of Lacticaseibacillus sp. KACC 23028.</title>
        <authorList>
            <person name="Kim S."/>
            <person name="Heo J."/>
            <person name="Kwon S.-W."/>
        </authorList>
    </citation>
    <scope>NUCLEOTIDE SEQUENCE [LARGE SCALE GENOMIC DNA]</scope>
    <source>
        <strain evidence="2 3">KACC 23028</strain>
    </source>
</reference>